<feature type="compositionally biased region" description="Acidic residues" evidence="1">
    <location>
        <begin position="1"/>
        <end position="11"/>
    </location>
</feature>
<dbReference type="Proteomes" id="UP001500457">
    <property type="component" value="Unassembled WGS sequence"/>
</dbReference>
<proteinExistence type="predicted"/>
<keyword evidence="3" id="KW-1185">Reference proteome</keyword>
<name>A0ABP9E5E9_9PSEU</name>
<dbReference type="EMBL" id="BAABHQ010000002">
    <property type="protein sequence ID" value="GAA4864782.1"/>
    <property type="molecule type" value="Genomic_DNA"/>
</dbReference>
<gene>
    <name evidence="2" type="ORF">GCM10023203_10920</name>
</gene>
<sequence length="64" mass="6971">MMDSEQTPDETDLQHVDREEGMTRPEPTDDAAPDADPDEVDPAFDVDLEPDQQGLAESADEPSG</sequence>
<accession>A0ABP9E5E9</accession>
<feature type="compositionally biased region" description="Acidic residues" evidence="1">
    <location>
        <begin position="28"/>
        <end position="50"/>
    </location>
</feature>
<evidence type="ECO:0000313" key="3">
    <source>
        <dbReference type="Proteomes" id="UP001500457"/>
    </source>
</evidence>
<feature type="region of interest" description="Disordered" evidence="1">
    <location>
        <begin position="1"/>
        <end position="64"/>
    </location>
</feature>
<feature type="compositionally biased region" description="Basic and acidic residues" evidence="1">
    <location>
        <begin position="12"/>
        <end position="27"/>
    </location>
</feature>
<evidence type="ECO:0000256" key="1">
    <source>
        <dbReference type="SAM" id="MobiDB-lite"/>
    </source>
</evidence>
<reference evidence="3" key="1">
    <citation type="journal article" date="2019" name="Int. J. Syst. Evol. Microbiol.">
        <title>The Global Catalogue of Microorganisms (GCM) 10K type strain sequencing project: providing services to taxonomists for standard genome sequencing and annotation.</title>
        <authorList>
            <consortium name="The Broad Institute Genomics Platform"/>
            <consortium name="The Broad Institute Genome Sequencing Center for Infectious Disease"/>
            <person name="Wu L."/>
            <person name="Ma J."/>
        </authorList>
    </citation>
    <scope>NUCLEOTIDE SEQUENCE [LARGE SCALE GENOMIC DNA]</scope>
    <source>
        <strain evidence="3">JCM 17983</strain>
    </source>
</reference>
<protein>
    <submittedName>
        <fullName evidence="2">Uncharacterized protein</fullName>
    </submittedName>
</protein>
<organism evidence="2 3">
    <name type="scientific">Actinomycetospora straminea</name>
    <dbReference type="NCBI Taxonomy" id="663607"/>
    <lineage>
        <taxon>Bacteria</taxon>
        <taxon>Bacillati</taxon>
        <taxon>Actinomycetota</taxon>
        <taxon>Actinomycetes</taxon>
        <taxon>Pseudonocardiales</taxon>
        <taxon>Pseudonocardiaceae</taxon>
        <taxon>Actinomycetospora</taxon>
    </lineage>
</organism>
<evidence type="ECO:0000313" key="2">
    <source>
        <dbReference type="EMBL" id="GAA4864782.1"/>
    </source>
</evidence>
<comment type="caution">
    <text evidence="2">The sequence shown here is derived from an EMBL/GenBank/DDBJ whole genome shotgun (WGS) entry which is preliminary data.</text>
</comment>